<dbReference type="PROSITE" id="PS00170">
    <property type="entry name" value="CSA_PPIASE_1"/>
    <property type="match status" value="1"/>
</dbReference>
<dbReference type="SMART" id="SM00028">
    <property type="entry name" value="TPR"/>
    <property type="match status" value="2"/>
</dbReference>
<dbReference type="Gene3D" id="2.40.100.10">
    <property type="entry name" value="Cyclophilin-like"/>
    <property type="match status" value="1"/>
</dbReference>
<dbReference type="InterPro" id="IPR019734">
    <property type="entry name" value="TPR_rpt"/>
</dbReference>
<name>A0AAE0I1C9_9PEZI</name>
<dbReference type="Gene3D" id="1.25.40.10">
    <property type="entry name" value="Tetratricopeptide repeat domain"/>
    <property type="match status" value="1"/>
</dbReference>
<dbReference type="EMBL" id="JAUEDM010000005">
    <property type="protein sequence ID" value="KAK3316665.1"/>
    <property type="molecule type" value="Genomic_DNA"/>
</dbReference>
<dbReference type="GO" id="GO:0042026">
    <property type="term" value="P:protein refolding"/>
    <property type="evidence" value="ECO:0007669"/>
    <property type="project" value="UniProtKB-ARBA"/>
</dbReference>
<evidence type="ECO:0000256" key="3">
    <source>
        <dbReference type="ARBA" id="ARBA00004496"/>
    </source>
</evidence>
<evidence type="ECO:0000256" key="2">
    <source>
        <dbReference type="ARBA" id="ARBA00002388"/>
    </source>
</evidence>
<comment type="similarity">
    <text evidence="4">Belongs to the cyclophilin-type PPIase family. PPIase D subfamily.</text>
</comment>
<dbReference type="InterPro" id="IPR011990">
    <property type="entry name" value="TPR-like_helical_dom_sf"/>
</dbReference>
<dbReference type="PROSITE" id="PS50005">
    <property type="entry name" value="TPR"/>
    <property type="match status" value="1"/>
</dbReference>
<evidence type="ECO:0000256" key="7">
    <source>
        <dbReference type="ARBA" id="ARBA00022737"/>
    </source>
</evidence>
<keyword evidence="8 11" id="KW-0802">TPR repeat</keyword>
<dbReference type="GO" id="GO:0005737">
    <property type="term" value="C:cytoplasm"/>
    <property type="evidence" value="ECO:0007669"/>
    <property type="project" value="UniProtKB-SubCell"/>
</dbReference>
<evidence type="ECO:0000256" key="1">
    <source>
        <dbReference type="ARBA" id="ARBA00000971"/>
    </source>
</evidence>
<comment type="caution">
    <text evidence="13">The sequence shown here is derived from an EMBL/GenBank/DDBJ whole genome shotgun (WGS) entry which is preliminary data.</text>
</comment>
<feature type="repeat" description="TPR" evidence="11">
    <location>
        <begin position="312"/>
        <end position="345"/>
    </location>
</feature>
<protein>
    <recommendedName>
        <fullName evidence="5">peptidylprolyl isomerase</fullName>
        <ecNumber evidence="5">5.2.1.8</ecNumber>
    </recommendedName>
</protein>
<organism evidence="13 14">
    <name type="scientific">Apodospora peruviana</name>
    <dbReference type="NCBI Taxonomy" id="516989"/>
    <lineage>
        <taxon>Eukaryota</taxon>
        <taxon>Fungi</taxon>
        <taxon>Dikarya</taxon>
        <taxon>Ascomycota</taxon>
        <taxon>Pezizomycotina</taxon>
        <taxon>Sordariomycetes</taxon>
        <taxon>Sordariomycetidae</taxon>
        <taxon>Sordariales</taxon>
        <taxon>Lasiosphaeriaceae</taxon>
        <taxon>Apodospora</taxon>
    </lineage>
</organism>
<evidence type="ECO:0000313" key="14">
    <source>
        <dbReference type="Proteomes" id="UP001283341"/>
    </source>
</evidence>
<dbReference type="SUPFAM" id="SSF50891">
    <property type="entry name" value="Cyclophilin-like"/>
    <property type="match status" value="1"/>
</dbReference>
<keyword evidence="6" id="KW-0963">Cytoplasm</keyword>
<dbReference type="InterPro" id="IPR020892">
    <property type="entry name" value="Cyclophilin-type_PPIase_CS"/>
</dbReference>
<comment type="subcellular location">
    <subcellularLocation>
        <location evidence="3">Cytoplasm</location>
    </subcellularLocation>
</comment>
<evidence type="ECO:0000256" key="10">
    <source>
        <dbReference type="ARBA" id="ARBA00023235"/>
    </source>
</evidence>
<accession>A0AAE0I1C9</accession>
<dbReference type="FunFam" id="2.40.100.10:FF:000009">
    <property type="entry name" value="Peptidyl-prolyl cis-trans isomerase D"/>
    <property type="match status" value="1"/>
</dbReference>
<proteinExistence type="inferred from homology"/>
<evidence type="ECO:0000313" key="13">
    <source>
        <dbReference type="EMBL" id="KAK3316665.1"/>
    </source>
</evidence>
<dbReference type="Pfam" id="PF00160">
    <property type="entry name" value="Pro_isomerase"/>
    <property type="match status" value="1"/>
</dbReference>
<dbReference type="PANTHER" id="PTHR11071:SF561">
    <property type="entry name" value="PEPTIDYL-PROLYL CIS-TRANS ISOMERASE D-RELATED"/>
    <property type="match status" value="1"/>
</dbReference>
<dbReference type="SUPFAM" id="SSF48452">
    <property type="entry name" value="TPR-like"/>
    <property type="match status" value="1"/>
</dbReference>
<evidence type="ECO:0000256" key="4">
    <source>
        <dbReference type="ARBA" id="ARBA00010898"/>
    </source>
</evidence>
<dbReference type="EC" id="5.2.1.8" evidence="5"/>
<evidence type="ECO:0000259" key="12">
    <source>
        <dbReference type="PROSITE" id="PS50072"/>
    </source>
</evidence>
<reference evidence="13" key="2">
    <citation type="submission" date="2023-06" db="EMBL/GenBank/DDBJ databases">
        <authorList>
            <consortium name="Lawrence Berkeley National Laboratory"/>
            <person name="Haridas S."/>
            <person name="Hensen N."/>
            <person name="Bonometti L."/>
            <person name="Westerberg I."/>
            <person name="Brannstrom I.O."/>
            <person name="Guillou S."/>
            <person name="Cros-Aarteil S."/>
            <person name="Calhoun S."/>
            <person name="Kuo A."/>
            <person name="Mondo S."/>
            <person name="Pangilinan J."/>
            <person name="Riley R."/>
            <person name="Labutti K."/>
            <person name="Andreopoulos B."/>
            <person name="Lipzen A."/>
            <person name="Chen C."/>
            <person name="Yanf M."/>
            <person name="Daum C."/>
            <person name="Ng V."/>
            <person name="Clum A."/>
            <person name="Steindorff A."/>
            <person name="Ohm R."/>
            <person name="Martin F."/>
            <person name="Silar P."/>
            <person name="Natvig D."/>
            <person name="Lalanne C."/>
            <person name="Gautier V."/>
            <person name="Ament-Velasquez S.L."/>
            <person name="Kruys A."/>
            <person name="Hutchinson M.I."/>
            <person name="Powell A.J."/>
            <person name="Barry K."/>
            <person name="Miller A.N."/>
            <person name="Grigoriev I.V."/>
            <person name="Debuchy R."/>
            <person name="Gladieux P."/>
            <person name="Thoren M.H."/>
            <person name="Johannesson H."/>
        </authorList>
    </citation>
    <scope>NUCLEOTIDE SEQUENCE</scope>
    <source>
        <strain evidence="13">CBS 118394</strain>
    </source>
</reference>
<keyword evidence="14" id="KW-1185">Reference proteome</keyword>
<dbReference type="InterPro" id="IPR029000">
    <property type="entry name" value="Cyclophilin-like_dom_sf"/>
</dbReference>
<evidence type="ECO:0000256" key="8">
    <source>
        <dbReference type="ARBA" id="ARBA00022803"/>
    </source>
</evidence>
<evidence type="ECO:0000256" key="5">
    <source>
        <dbReference type="ARBA" id="ARBA00013194"/>
    </source>
</evidence>
<dbReference type="PRINTS" id="PR00153">
    <property type="entry name" value="CSAPPISMRASE"/>
</dbReference>
<comment type="catalytic activity">
    <reaction evidence="1">
        <text>[protein]-peptidylproline (omega=180) = [protein]-peptidylproline (omega=0)</text>
        <dbReference type="Rhea" id="RHEA:16237"/>
        <dbReference type="Rhea" id="RHEA-COMP:10747"/>
        <dbReference type="Rhea" id="RHEA-COMP:10748"/>
        <dbReference type="ChEBI" id="CHEBI:83833"/>
        <dbReference type="ChEBI" id="CHEBI:83834"/>
        <dbReference type="EC" id="5.2.1.8"/>
    </reaction>
</comment>
<dbReference type="GO" id="GO:0051082">
    <property type="term" value="F:unfolded protein binding"/>
    <property type="evidence" value="ECO:0007669"/>
    <property type="project" value="UniProtKB-ARBA"/>
</dbReference>
<dbReference type="GO" id="GO:0003755">
    <property type="term" value="F:peptidyl-prolyl cis-trans isomerase activity"/>
    <property type="evidence" value="ECO:0007669"/>
    <property type="project" value="UniProtKB-KW"/>
</dbReference>
<keyword evidence="7" id="KW-0677">Repeat</keyword>
<evidence type="ECO:0000256" key="6">
    <source>
        <dbReference type="ARBA" id="ARBA00022490"/>
    </source>
</evidence>
<dbReference type="InterPro" id="IPR002130">
    <property type="entry name" value="Cyclophilin-type_PPIase_dom"/>
</dbReference>
<dbReference type="Proteomes" id="UP001283341">
    <property type="component" value="Unassembled WGS sequence"/>
</dbReference>
<keyword evidence="10 13" id="KW-0413">Isomerase</keyword>
<keyword evidence="9" id="KW-0697">Rotamase</keyword>
<dbReference type="CDD" id="cd01926">
    <property type="entry name" value="cyclophilin_ABH_like"/>
    <property type="match status" value="1"/>
</dbReference>
<sequence>MAANEEPKKSRSRVFFDVTIGGKLAGRITFELYDDVVPKTAQNFRALCTGEKGMGKMGKPLHFKGSGFHRVIKQFMIQGGDFTAGNGTGGESIYGAKFEDENLTLKHDRPFLLSMANAGANTNGSQFFITTVPTPHLDGKHVVFGHVLSGKSVVRQIENLTTQNDKPTRDAVIFDCGELSASDAVAAESKAADAYGDEYEDFPEDEANNDQPLSAARILKIATDCKDFGNKAFKAGDLSVALDKYQKALRYLNEDPDLDKQPAETKEKMDALRISLNSNAALMNLKLSSWDECVRTADNALAVVSISDKDKAKALYRRGYAQVRMKDEDSALKSLEEAKKLAPEDAAITSELAAVKKAASARLAKEKAAYKKFFT</sequence>
<comment type="function">
    <text evidence="2">PPIases accelerate the folding of proteins. It catalyzes the cis-trans isomerization of proline imidic peptide bonds in oligopeptides.</text>
</comment>
<gene>
    <name evidence="13" type="ORF">B0H66DRAFT_480155</name>
</gene>
<dbReference type="PROSITE" id="PS50072">
    <property type="entry name" value="CSA_PPIASE_2"/>
    <property type="match status" value="1"/>
</dbReference>
<evidence type="ECO:0000256" key="9">
    <source>
        <dbReference type="ARBA" id="ARBA00023110"/>
    </source>
</evidence>
<dbReference type="GO" id="GO:0016018">
    <property type="term" value="F:cyclosporin A binding"/>
    <property type="evidence" value="ECO:0007669"/>
    <property type="project" value="TreeGrafter"/>
</dbReference>
<reference evidence="13" key="1">
    <citation type="journal article" date="2023" name="Mol. Phylogenet. Evol.">
        <title>Genome-scale phylogeny and comparative genomics of the fungal order Sordariales.</title>
        <authorList>
            <person name="Hensen N."/>
            <person name="Bonometti L."/>
            <person name="Westerberg I."/>
            <person name="Brannstrom I.O."/>
            <person name="Guillou S."/>
            <person name="Cros-Aarteil S."/>
            <person name="Calhoun S."/>
            <person name="Haridas S."/>
            <person name="Kuo A."/>
            <person name="Mondo S."/>
            <person name="Pangilinan J."/>
            <person name="Riley R."/>
            <person name="LaButti K."/>
            <person name="Andreopoulos B."/>
            <person name="Lipzen A."/>
            <person name="Chen C."/>
            <person name="Yan M."/>
            <person name="Daum C."/>
            <person name="Ng V."/>
            <person name="Clum A."/>
            <person name="Steindorff A."/>
            <person name="Ohm R.A."/>
            <person name="Martin F."/>
            <person name="Silar P."/>
            <person name="Natvig D.O."/>
            <person name="Lalanne C."/>
            <person name="Gautier V."/>
            <person name="Ament-Velasquez S.L."/>
            <person name="Kruys A."/>
            <person name="Hutchinson M.I."/>
            <person name="Powell A.J."/>
            <person name="Barry K."/>
            <person name="Miller A.N."/>
            <person name="Grigoriev I.V."/>
            <person name="Debuchy R."/>
            <person name="Gladieux P."/>
            <person name="Hiltunen Thoren M."/>
            <person name="Johannesson H."/>
        </authorList>
    </citation>
    <scope>NUCLEOTIDE SEQUENCE</scope>
    <source>
        <strain evidence="13">CBS 118394</strain>
    </source>
</reference>
<feature type="domain" description="PPIase cyclophilin-type" evidence="12">
    <location>
        <begin position="15"/>
        <end position="178"/>
    </location>
</feature>
<dbReference type="AlphaFoldDB" id="A0AAE0I1C9"/>
<dbReference type="FunFam" id="1.25.40.10:FF:000029">
    <property type="entry name" value="peptidyl-prolyl cis-trans isomerase D"/>
    <property type="match status" value="1"/>
</dbReference>
<dbReference type="PANTHER" id="PTHR11071">
    <property type="entry name" value="PEPTIDYL-PROLYL CIS-TRANS ISOMERASE"/>
    <property type="match status" value="1"/>
</dbReference>
<evidence type="ECO:0000256" key="11">
    <source>
        <dbReference type="PROSITE-ProRule" id="PRU00339"/>
    </source>
</evidence>